<comment type="caution">
    <text evidence="2">The sequence shown here is derived from an EMBL/GenBank/DDBJ whole genome shotgun (WGS) entry which is preliminary data.</text>
</comment>
<protein>
    <submittedName>
        <fullName evidence="2">Uncharacterized protein</fullName>
    </submittedName>
</protein>
<accession>A0A9P6CKZ4</accession>
<evidence type="ECO:0000313" key="2">
    <source>
        <dbReference type="EMBL" id="KAF9470092.1"/>
    </source>
</evidence>
<proteinExistence type="predicted"/>
<name>A0A9P6CKZ4_9AGAR</name>
<feature type="non-terminal residue" evidence="2">
    <location>
        <position position="1"/>
    </location>
</feature>
<dbReference type="OrthoDB" id="3063746at2759"/>
<feature type="compositionally biased region" description="Basic and acidic residues" evidence="1">
    <location>
        <begin position="57"/>
        <end position="66"/>
    </location>
</feature>
<dbReference type="Proteomes" id="UP000807469">
    <property type="component" value="Unassembled WGS sequence"/>
</dbReference>
<feature type="region of interest" description="Disordered" evidence="1">
    <location>
        <begin position="1"/>
        <end position="75"/>
    </location>
</feature>
<dbReference type="AlphaFoldDB" id="A0A9P6CKZ4"/>
<evidence type="ECO:0000256" key="1">
    <source>
        <dbReference type="SAM" id="MobiDB-lite"/>
    </source>
</evidence>
<sequence>AKKIQKVESEDEDEVEPALESARISNKYEKVESGEESEDGATSPKHVRASQKPIAPDSDKGVKAIESDSDSDIESVPSKDIVHMSDLTTLRVRELPSVCEWKLDDCKDPELDAKELYKDLPPLRKFAFIPSNVGAKPGYGNVRWSGWCKKLAEGFRPRMALAAISFVSDGRYGNLSRMSPLDITGRSIGSLYAPRYELSIGKDTGLFLTTVSIDKSFLLQYNPQMKYSAFYVTGRLLCVYGERTGALICMVMGQDEVKTNIWSDTFSFVEGAESSKF</sequence>
<gene>
    <name evidence="2" type="ORF">BDN70DRAFT_940079</name>
</gene>
<keyword evidence="3" id="KW-1185">Reference proteome</keyword>
<organism evidence="2 3">
    <name type="scientific">Pholiota conissans</name>
    <dbReference type="NCBI Taxonomy" id="109636"/>
    <lineage>
        <taxon>Eukaryota</taxon>
        <taxon>Fungi</taxon>
        <taxon>Dikarya</taxon>
        <taxon>Basidiomycota</taxon>
        <taxon>Agaricomycotina</taxon>
        <taxon>Agaricomycetes</taxon>
        <taxon>Agaricomycetidae</taxon>
        <taxon>Agaricales</taxon>
        <taxon>Agaricineae</taxon>
        <taxon>Strophariaceae</taxon>
        <taxon>Pholiota</taxon>
    </lineage>
</organism>
<dbReference type="EMBL" id="MU156310">
    <property type="protein sequence ID" value="KAF9470092.1"/>
    <property type="molecule type" value="Genomic_DNA"/>
</dbReference>
<reference evidence="2" key="1">
    <citation type="submission" date="2020-11" db="EMBL/GenBank/DDBJ databases">
        <authorList>
            <consortium name="DOE Joint Genome Institute"/>
            <person name="Ahrendt S."/>
            <person name="Riley R."/>
            <person name="Andreopoulos W."/>
            <person name="Labutti K."/>
            <person name="Pangilinan J."/>
            <person name="Ruiz-Duenas F.J."/>
            <person name="Barrasa J.M."/>
            <person name="Sanchez-Garcia M."/>
            <person name="Camarero S."/>
            <person name="Miyauchi S."/>
            <person name="Serrano A."/>
            <person name="Linde D."/>
            <person name="Babiker R."/>
            <person name="Drula E."/>
            <person name="Ayuso-Fernandez I."/>
            <person name="Pacheco R."/>
            <person name="Padilla G."/>
            <person name="Ferreira P."/>
            <person name="Barriuso J."/>
            <person name="Kellner H."/>
            <person name="Castanera R."/>
            <person name="Alfaro M."/>
            <person name="Ramirez L."/>
            <person name="Pisabarro A.G."/>
            <person name="Kuo A."/>
            <person name="Tritt A."/>
            <person name="Lipzen A."/>
            <person name="He G."/>
            <person name="Yan M."/>
            <person name="Ng V."/>
            <person name="Cullen D."/>
            <person name="Martin F."/>
            <person name="Rosso M.-N."/>
            <person name="Henrissat B."/>
            <person name="Hibbett D."/>
            <person name="Martinez A.T."/>
            <person name="Grigoriev I.V."/>
        </authorList>
    </citation>
    <scope>NUCLEOTIDE SEQUENCE</scope>
    <source>
        <strain evidence="2">CIRM-BRFM 674</strain>
    </source>
</reference>
<evidence type="ECO:0000313" key="3">
    <source>
        <dbReference type="Proteomes" id="UP000807469"/>
    </source>
</evidence>